<evidence type="ECO:0000313" key="3">
    <source>
        <dbReference type="EMBL" id="CAD8047431.1"/>
    </source>
</evidence>
<sequence length="95" mass="11207">MIQYSNNVLASAAIYLVHKIRRIHPSWSQDQMVSITGLNEIDIRTCAKEMCNLLKDQDQKQFNQIRKKFSLPKYLEVSKIRIEKRPSQNLQTLPY</sequence>
<reference evidence="3" key="1">
    <citation type="submission" date="2021-01" db="EMBL/GenBank/DDBJ databases">
        <authorList>
            <consortium name="Genoscope - CEA"/>
            <person name="William W."/>
        </authorList>
    </citation>
    <scope>NUCLEOTIDE SEQUENCE</scope>
</reference>
<name>A0A8S1JY72_9CILI</name>
<dbReference type="Proteomes" id="UP000692954">
    <property type="component" value="Unassembled WGS sequence"/>
</dbReference>
<evidence type="ECO:0000259" key="1">
    <source>
        <dbReference type="Pfam" id="PF02984"/>
    </source>
</evidence>
<proteinExistence type="predicted"/>
<evidence type="ECO:0000313" key="2">
    <source>
        <dbReference type="EMBL" id="CAD8047427.1"/>
    </source>
</evidence>
<dbReference type="EMBL" id="CAJJDN010000002">
    <property type="protein sequence ID" value="CAD8047427.1"/>
    <property type="molecule type" value="Genomic_DNA"/>
</dbReference>
<dbReference type="AlphaFoldDB" id="A0A8S1JY72"/>
<dbReference type="InterPro" id="IPR004367">
    <property type="entry name" value="Cyclin_C-dom"/>
</dbReference>
<dbReference type="Pfam" id="PF02984">
    <property type="entry name" value="Cyclin_C"/>
    <property type="match status" value="1"/>
</dbReference>
<protein>
    <recommendedName>
        <fullName evidence="1">Cyclin C-terminal domain-containing protein</fullName>
    </recommendedName>
</protein>
<dbReference type="EMBL" id="CAJJDN010000002">
    <property type="protein sequence ID" value="CAD8047431.1"/>
    <property type="molecule type" value="Genomic_DNA"/>
</dbReference>
<comment type="caution">
    <text evidence="3">The sequence shown here is derived from an EMBL/GenBank/DDBJ whole genome shotgun (WGS) entry which is preliminary data.</text>
</comment>
<keyword evidence="4" id="KW-1185">Reference proteome</keyword>
<dbReference type="OrthoDB" id="5590282at2759"/>
<evidence type="ECO:0000313" key="4">
    <source>
        <dbReference type="Proteomes" id="UP000692954"/>
    </source>
</evidence>
<accession>A0A8S1JY72</accession>
<organism evidence="3 4">
    <name type="scientific">Paramecium sonneborni</name>
    <dbReference type="NCBI Taxonomy" id="65129"/>
    <lineage>
        <taxon>Eukaryota</taxon>
        <taxon>Sar</taxon>
        <taxon>Alveolata</taxon>
        <taxon>Ciliophora</taxon>
        <taxon>Intramacronucleata</taxon>
        <taxon>Oligohymenophorea</taxon>
        <taxon>Peniculida</taxon>
        <taxon>Parameciidae</taxon>
        <taxon>Paramecium</taxon>
    </lineage>
</organism>
<feature type="domain" description="Cyclin C-terminal" evidence="1">
    <location>
        <begin position="1"/>
        <end position="80"/>
    </location>
</feature>
<gene>
    <name evidence="2" type="ORF">PSON_ATCC_30995.1.T0020387</name>
    <name evidence="3" type="ORF">PSON_ATCC_30995.1.T0020389</name>
</gene>